<evidence type="ECO:0000313" key="2">
    <source>
        <dbReference type="Proteomes" id="UP001500131"/>
    </source>
</evidence>
<protein>
    <submittedName>
        <fullName evidence="1">Uncharacterized protein</fullName>
    </submittedName>
</protein>
<proteinExistence type="predicted"/>
<organism evidence="1 2">
    <name type="scientific">Leishmania lindenbergi</name>
    <dbReference type="NCBI Taxonomy" id="651832"/>
    <lineage>
        <taxon>Eukaryota</taxon>
        <taxon>Discoba</taxon>
        <taxon>Euglenozoa</taxon>
        <taxon>Kinetoplastea</taxon>
        <taxon>Metakinetoplastina</taxon>
        <taxon>Trypanosomatida</taxon>
        <taxon>Trypanosomatidae</taxon>
        <taxon>Leishmaniinae</taxon>
        <taxon>Leishmania</taxon>
    </lineage>
</organism>
<gene>
    <name evidence="1" type="ORF">Q4I31_004108</name>
</gene>
<reference evidence="1 2" key="1">
    <citation type="submission" date="2024-02" db="EMBL/GenBank/DDBJ databases">
        <title>FIRST GENOME SEQUENCES OF Leishmania (Viannia) shawi, Leishmania (Viannia) lindenbergi AND Leishmania (Viannia) utingensis.</title>
        <authorList>
            <person name="Resadore F."/>
            <person name="Custodio M.G.F."/>
            <person name="Boite M.C."/>
            <person name="Cupolillo E."/>
            <person name="Ferreira G.E.M."/>
        </authorList>
    </citation>
    <scope>NUCLEOTIDE SEQUENCE [LARGE SCALE GENOMIC DNA]</scope>
    <source>
        <strain evidence="1 2">MHOM/BR/1966/M15733</strain>
    </source>
</reference>
<name>A0AAW3AEW7_9TRYP</name>
<evidence type="ECO:0000313" key="1">
    <source>
        <dbReference type="EMBL" id="KAL0504225.1"/>
    </source>
</evidence>
<keyword evidence="2" id="KW-1185">Reference proteome</keyword>
<dbReference type="Proteomes" id="UP001500131">
    <property type="component" value="Unassembled WGS sequence"/>
</dbReference>
<dbReference type="EMBL" id="JBAMZK010000025">
    <property type="protein sequence ID" value="KAL0504225.1"/>
    <property type="molecule type" value="Genomic_DNA"/>
</dbReference>
<comment type="caution">
    <text evidence="1">The sequence shown here is derived from an EMBL/GenBank/DDBJ whole genome shotgun (WGS) entry which is preliminary data.</text>
</comment>
<sequence length="87" mass="9263">MLYSPSGATERFCYSGAAGEGSNVEQEFLRVAASYVSSPYEATCGAVGRAWGRGRAGMPGSAHCCNACQRLLRPTRWVCDGPAWRGV</sequence>
<dbReference type="AlphaFoldDB" id="A0AAW3AEW7"/>
<accession>A0AAW3AEW7</accession>